<comment type="subcellular location">
    <subcellularLocation>
        <location evidence="1">Membrane</location>
    </subcellularLocation>
</comment>
<dbReference type="GO" id="GO:0070382">
    <property type="term" value="C:exocytic vesicle"/>
    <property type="evidence" value="ECO:0007669"/>
    <property type="project" value="TreeGrafter"/>
</dbReference>
<dbReference type="FunFam" id="2.60.40.150:FF:000006">
    <property type="entry name" value="Synaptotagmin-like 5, isoform CRA_a"/>
    <property type="match status" value="1"/>
</dbReference>
<dbReference type="InterPro" id="IPR000008">
    <property type="entry name" value="C2_dom"/>
</dbReference>
<gene>
    <name evidence="5" type="ORF">WMSIL1_LOCUS3741</name>
</gene>
<organism evidence="5 6">
    <name type="scientific">Hymenolepis diminuta</name>
    <name type="common">Rat tapeworm</name>
    <dbReference type="NCBI Taxonomy" id="6216"/>
    <lineage>
        <taxon>Eukaryota</taxon>
        <taxon>Metazoa</taxon>
        <taxon>Spiralia</taxon>
        <taxon>Lophotrochozoa</taxon>
        <taxon>Platyhelminthes</taxon>
        <taxon>Cestoda</taxon>
        <taxon>Eucestoda</taxon>
        <taxon>Cyclophyllidea</taxon>
        <taxon>Hymenolepididae</taxon>
        <taxon>Hymenolepis</taxon>
    </lineage>
</organism>
<reference evidence="5 6" key="1">
    <citation type="submission" date="2019-07" db="EMBL/GenBank/DDBJ databases">
        <authorList>
            <person name="Jastrzebski P J."/>
            <person name="Paukszto L."/>
            <person name="Jastrzebski P J."/>
        </authorList>
    </citation>
    <scope>NUCLEOTIDE SEQUENCE [LARGE SCALE GENOMIC DNA]</scope>
    <source>
        <strain evidence="5 6">WMS-il1</strain>
    </source>
</reference>
<keyword evidence="6" id="KW-1185">Reference proteome</keyword>
<dbReference type="CDD" id="cd08521">
    <property type="entry name" value="C2A_SLP"/>
    <property type="match status" value="1"/>
</dbReference>
<dbReference type="InterPro" id="IPR035892">
    <property type="entry name" value="C2_domain_sf"/>
</dbReference>
<dbReference type="EMBL" id="CABIJS010000111">
    <property type="protein sequence ID" value="VUZ43527.1"/>
    <property type="molecule type" value="Genomic_DNA"/>
</dbReference>
<evidence type="ECO:0000256" key="2">
    <source>
        <dbReference type="ARBA" id="ARBA00022737"/>
    </source>
</evidence>
<dbReference type="GO" id="GO:0042043">
    <property type="term" value="F:neurexin family protein binding"/>
    <property type="evidence" value="ECO:0007669"/>
    <property type="project" value="TreeGrafter"/>
</dbReference>
<keyword evidence="2" id="KW-0677">Repeat</keyword>
<dbReference type="Pfam" id="PF00168">
    <property type="entry name" value="C2"/>
    <property type="match status" value="2"/>
</dbReference>
<evidence type="ECO:0000259" key="4">
    <source>
        <dbReference type="PROSITE" id="PS50004"/>
    </source>
</evidence>
<dbReference type="GO" id="GO:0006887">
    <property type="term" value="P:exocytosis"/>
    <property type="evidence" value="ECO:0007669"/>
    <property type="project" value="TreeGrafter"/>
</dbReference>
<proteinExistence type="predicted"/>
<dbReference type="SUPFAM" id="SSF49562">
    <property type="entry name" value="C2 domain (Calcium/lipid-binding domain, CaLB)"/>
    <property type="match status" value="2"/>
</dbReference>
<evidence type="ECO:0000313" key="6">
    <source>
        <dbReference type="Proteomes" id="UP000321570"/>
    </source>
</evidence>
<dbReference type="Gene3D" id="2.60.40.150">
    <property type="entry name" value="C2 domain"/>
    <property type="match status" value="2"/>
</dbReference>
<feature type="domain" description="C2" evidence="4">
    <location>
        <begin position="165"/>
        <end position="303"/>
    </location>
</feature>
<feature type="domain" description="C2" evidence="4">
    <location>
        <begin position="27"/>
        <end position="150"/>
    </location>
</feature>
<evidence type="ECO:0000313" key="5">
    <source>
        <dbReference type="EMBL" id="VUZ43527.1"/>
    </source>
</evidence>
<dbReference type="PANTHER" id="PTHR45716">
    <property type="entry name" value="BITESIZE, ISOFORM I"/>
    <property type="match status" value="1"/>
</dbReference>
<dbReference type="GO" id="GO:0005886">
    <property type="term" value="C:plasma membrane"/>
    <property type="evidence" value="ECO:0007669"/>
    <property type="project" value="TreeGrafter"/>
</dbReference>
<sequence length="324" mass="36183">MLSSVSVGSVTSVYSEREESFTHGIRIKGDLNFSVDYEDKSGTLRIFVKQAREIAAADSKLNSSNTYVKAYLLPDKTKASKRKTKVKKNSTNPFYNESLIYEIARSDMAYRTLQLSVWHYRHAKANLFLGEVLVPLADYRFSSTPIWRALQNRNSLGGDGYHRLTKGQIRLGLMYVPQSEDQGELQIHIQNATDLNVPLGASGGGENKNVVNPFVKTYLLPERPKESKRKTTIIKKTNNPTWGQTLVYKGIAKTQLPSIGVEVIIWDATKIGHHEYLGGCNLNAGSRSGYGMDATGTERSLWVEMMSKPNTLVEGNVPLRSTMD</sequence>
<evidence type="ECO:0000256" key="3">
    <source>
        <dbReference type="ARBA" id="ARBA00023136"/>
    </source>
</evidence>
<dbReference type="SMART" id="SM00239">
    <property type="entry name" value="C2"/>
    <property type="match status" value="2"/>
</dbReference>
<name>A0A564Y898_HYMDI</name>
<evidence type="ECO:0000256" key="1">
    <source>
        <dbReference type="ARBA" id="ARBA00004370"/>
    </source>
</evidence>
<dbReference type="Proteomes" id="UP000321570">
    <property type="component" value="Unassembled WGS sequence"/>
</dbReference>
<keyword evidence="3" id="KW-0472">Membrane</keyword>
<dbReference type="AlphaFoldDB" id="A0A564Y898"/>
<dbReference type="PANTHER" id="PTHR45716:SF2">
    <property type="entry name" value="BITESIZE, ISOFORM I"/>
    <property type="match status" value="1"/>
</dbReference>
<protein>
    <recommendedName>
        <fullName evidence="4">C2 domain-containing protein</fullName>
    </recommendedName>
</protein>
<dbReference type="PROSITE" id="PS50004">
    <property type="entry name" value="C2"/>
    <property type="match status" value="2"/>
</dbReference>
<accession>A0A564Y898</accession>